<evidence type="ECO:0000313" key="4">
    <source>
        <dbReference type="EMBL" id="KAA5542789.1"/>
    </source>
</evidence>
<dbReference type="PANTHER" id="PTHR14859:SF15">
    <property type="entry name" value="ENDONUCLEASE_EXONUCLEASE_PHOSPHATASE DOMAIN-CONTAINING PROTEIN"/>
    <property type="match status" value="1"/>
</dbReference>
<dbReference type="Proteomes" id="UP000324479">
    <property type="component" value="Unassembled WGS sequence"/>
</dbReference>
<dbReference type="RefSeq" id="WP_150077014.1">
    <property type="nucleotide sequence ID" value="NZ_VWOX01000007.1"/>
</dbReference>
<evidence type="ECO:0000313" key="5">
    <source>
        <dbReference type="Proteomes" id="UP000324479"/>
    </source>
</evidence>
<feature type="region of interest" description="Disordered" evidence="1">
    <location>
        <begin position="336"/>
        <end position="363"/>
    </location>
</feature>
<keyword evidence="2" id="KW-1133">Transmembrane helix</keyword>
<keyword evidence="4" id="KW-0255">Endonuclease</keyword>
<gene>
    <name evidence="4" type="ORF">FYK55_13760</name>
</gene>
<evidence type="ECO:0000256" key="2">
    <source>
        <dbReference type="SAM" id="Phobius"/>
    </source>
</evidence>
<keyword evidence="4" id="KW-0378">Hydrolase</keyword>
<dbReference type="GO" id="GO:0006506">
    <property type="term" value="P:GPI anchor biosynthetic process"/>
    <property type="evidence" value="ECO:0007669"/>
    <property type="project" value="TreeGrafter"/>
</dbReference>
<accession>A0A5M6DA04</accession>
<sequence length="363" mass="41957">MLETILQTACLLLLLALALGSLLNLSVRSHWFIRGWDFPRIQIIAISLLIAAVYFLAEAIEGWPQMTPMAWAVVGLTTFIIAWHLYRVLPYTPLWAKQTEKSPIIDSQRTLRLVISNVEMYNESYGLWIATIQKERPDVVIALETNQRWLDEIAEWRKLYAHEVTCPQENCYGMLMVSRFPILESEVRYLVEDDIPSIEAKIKLHSEDTVRVIAVHPRPPEPIRDMDSAPRDAELMLWGKRLSEVHTPVVLGGDLNDVAWSRTTRLFLRVSDLLDPRRGRALLNSFHAKHWYLRFPLDHVFHSEHFTLRELRRLPPVGSDHFPILIELQLNESKADEQESLEASSSDEELADDLIERESLQKA</sequence>
<keyword evidence="2" id="KW-0812">Transmembrane</keyword>
<feature type="transmembrane region" description="Helical" evidence="2">
    <location>
        <begin position="69"/>
        <end position="86"/>
    </location>
</feature>
<dbReference type="Pfam" id="PF03372">
    <property type="entry name" value="Exo_endo_phos"/>
    <property type="match status" value="1"/>
</dbReference>
<keyword evidence="2" id="KW-0472">Membrane</keyword>
<feature type="domain" description="Endonuclease/exonuclease/phosphatase" evidence="3">
    <location>
        <begin position="128"/>
        <end position="321"/>
    </location>
</feature>
<dbReference type="SUPFAM" id="SSF56219">
    <property type="entry name" value="DNase I-like"/>
    <property type="match status" value="1"/>
</dbReference>
<feature type="transmembrane region" description="Helical" evidence="2">
    <location>
        <begin position="38"/>
        <end position="57"/>
    </location>
</feature>
<dbReference type="InterPro" id="IPR036691">
    <property type="entry name" value="Endo/exonu/phosph_ase_sf"/>
</dbReference>
<dbReference type="PANTHER" id="PTHR14859">
    <property type="entry name" value="CALCOFLUOR WHITE HYPERSENSITIVE PROTEIN PRECURSOR"/>
    <property type="match status" value="1"/>
</dbReference>
<evidence type="ECO:0000259" key="3">
    <source>
        <dbReference type="Pfam" id="PF03372"/>
    </source>
</evidence>
<dbReference type="AlphaFoldDB" id="A0A5M6DA04"/>
<keyword evidence="4" id="KW-0540">Nuclease</keyword>
<keyword evidence="5" id="KW-1185">Reference proteome</keyword>
<dbReference type="InterPro" id="IPR005135">
    <property type="entry name" value="Endo/exonuclease/phosphatase"/>
</dbReference>
<feature type="compositionally biased region" description="Basic and acidic residues" evidence="1">
    <location>
        <begin position="354"/>
        <end position="363"/>
    </location>
</feature>
<evidence type="ECO:0000256" key="1">
    <source>
        <dbReference type="SAM" id="MobiDB-lite"/>
    </source>
</evidence>
<dbReference type="InterPro" id="IPR051916">
    <property type="entry name" value="GPI-anchor_lipid_remodeler"/>
</dbReference>
<name>A0A5M6DA04_9BACT</name>
<comment type="caution">
    <text evidence="4">The sequence shown here is derived from an EMBL/GenBank/DDBJ whole genome shotgun (WGS) entry which is preliminary data.</text>
</comment>
<organism evidence="4 5">
    <name type="scientific">Roseiconus nitratireducens</name>
    <dbReference type="NCBI Taxonomy" id="2605748"/>
    <lineage>
        <taxon>Bacteria</taxon>
        <taxon>Pseudomonadati</taxon>
        <taxon>Planctomycetota</taxon>
        <taxon>Planctomycetia</taxon>
        <taxon>Pirellulales</taxon>
        <taxon>Pirellulaceae</taxon>
        <taxon>Roseiconus</taxon>
    </lineage>
</organism>
<proteinExistence type="predicted"/>
<reference evidence="4 5" key="1">
    <citation type="submission" date="2019-08" db="EMBL/GenBank/DDBJ databases">
        <authorList>
            <person name="Dhanesh K."/>
            <person name="Kumar G."/>
            <person name="Sasikala C."/>
            <person name="Venkata Ramana C."/>
        </authorList>
    </citation>
    <scope>NUCLEOTIDE SEQUENCE [LARGE SCALE GENOMIC DNA]</scope>
    <source>
        <strain evidence="4 5">JC645</strain>
    </source>
</reference>
<dbReference type="EMBL" id="VWOX01000007">
    <property type="protein sequence ID" value="KAA5542789.1"/>
    <property type="molecule type" value="Genomic_DNA"/>
</dbReference>
<dbReference type="GO" id="GO:0016020">
    <property type="term" value="C:membrane"/>
    <property type="evidence" value="ECO:0007669"/>
    <property type="project" value="GOC"/>
</dbReference>
<dbReference type="GO" id="GO:0004519">
    <property type="term" value="F:endonuclease activity"/>
    <property type="evidence" value="ECO:0007669"/>
    <property type="project" value="UniProtKB-KW"/>
</dbReference>
<dbReference type="Gene3D" id="3.60.10.10">
    <property type="entry name" value="Endonuclease/exonuclease/phosphatase"/>
    <property type="match status" value="1"/>
</dbReference>
<protein>
    <submittedName>
        <fullName evidence="4">Endonuclease</fullName>
    </submittedName>
</protein>